<evidence type="ECO:0000313" key="1">
    <source>
        <dbReference type="EMBL" id="QBK88700.1"/>
    </source>
</evidence>
<accession>A0A481Z0B5</accession>
<dbReference type="EMBL" id="MK500395">
    <property type="protein sequence ID" value="QBK88700.1"/>
    <property type="molecule type" value="Genomic_DNA"/>
</dbReference>
<gene>
    <name evidence="1" type="ORF">LCMiAC01_03780</name>
</gene>
<proteinExistence type="predicted"/>
<reference evidence="1" key="1">
    <citation type="journal article" date="2019" name="MBio">
        <title>Virus Genomes from Deep Sea Sediments Expand the Ocean Megavirome and Support Independent Origins of Viral Gigantism.</title>
        <authorList>
            <person name="Backstrom D."/>
            <person name="Yutin N."/>
            <person name="Jorgensen S.L."/>
            <person name="Dharamshi J."/>
            <person name="Homa F."/>
            <person name="Zaremba-Niedwiedzka K."/>
            <person name="Spang A."/>
            <person name="Wolf Y.I."/>
            <person name="Koonin E.V."/>
            <person name="Ettema T.J."/>
        </authorList>
    </citation>
    <scope>NUCLEOTIDE SEQUENCE</scope>
</reference>
<name>A0A481Z0B5_9VIRU</name>
<organism evidence="1">
    <name type="scientific">Mimivirus LCMiAC01</name>
    <dbReference type="NCBI Taxonomy" id="2506608"/>
    <lineage>
        <taxon>Viruses</taxon>
        <taxon>Varidnaviria</taxon>
        <taxon>Bamfordvirae</taxon>
        <taxon>Nucleocytoviricota</taxon>
        <taxon>Megaviricetes</taxon>
        <taxon>Imitervirales</taxon>
        <taxon>Mimiviridae</taxon>
        <taxon>Klosneuvirinae</taxon>
    </lineage>
</organism>
<protein>
    <submittedName>
        <fullName evidence="1">Uncharacterized protein</fullName>
    </submittedName>
</protein>
<sequence length="256" mass="30676">MSNNNKFAFSKIELEMIHHTKMGVKDNQFYIISKDEKLPISSKLIMMTFRILFDIMYNIDMYVPKEYQDEYCLLTPNKIYFHSKDLNEMKQFKQENGDEKFCEYYPSSYKEHVPSDNSDMFVTTSTLNSTKAGINAKDNTVLIYFTIFNKIVVLPFSIDNVYEELEHFGINDEMLFQILRTMIRRHNDKYECIPEELKDEYCLVFQDHVWYHSKKYEDIEKYKKEHPYLAYMTYLPPTTKKEVSPDDDHCEDTVSI</sequence>